<proteinExistence type="predicted"/>
<feature type="region of interest" description="Disordered" evidence="1">
    <location>
        <begin position="203"/>
        <end position="257"/>
    </location>
</feature>
<organism evidence="3 4">
    <name type="scientific">Neorhodopirellula pilleata</name>
    <dbReference type="NCBI Taxonomy" id="2714738"/>
    <lineage>
        <taxon>Bacteria</taxon>
        <taxon>Pseudomonadati</taxon>
        <taxon>Planctomycetota</taxon>
        <taxon>Planctomycetia</taxon>
        <taxon>Pirellulales</taxon>
        <taxon>Pirellulaceae</taxon>
        <taxon>Neorhodopirellula</taxon>
    </lineage>
</organism>
<dbReference type="GO" id="GO:0004803">
    <property type="term" value="F:transposase activity"/>
    <property type="evidence" value="ECO:0007669"/>
    <property type="project" value="InterPro"/>
</dbReference>
<evidence type="ECO:0000313" key="3">
    <source>
        <dbReference type="EMBL" id="TWU03457.1"/>
    </source>
</evidence>
<comment type="caution">
    <text evidence="3">The sequence shown here is derived from an EMBL/GenBank/DDBJ whole genome shotgun (WGS) entry which is preliminary data.</text>
</comment>
<evidence type="ECO:0000313" key="4">
    <source>
        <dbReference type="Proteomes" id="UP000316213"/>
    </source>
</evidence>
<dbReference type="Gene3D" id="3.30.70.1290">
    <property type="entry name" value="Transposase IS200-like"/>
    <property type="match status" value="1"/>
</dbReference>
<dbReference type="AlphaFoldDB" id="A0A5C6AVE6"/>
<evidence type="ECO:0000259" key="2">
    <source>
        <dbReference type="SMART" id="SM01321"/>
    </source>
</evidence>
<dbReference type="SUPFAM" id="SSF143422">
    <property type="entry name" value="Transposase IS200-like"/>
    <property type="match status" value="1"/>
</dbReference>
<keyword evidence="4" id="KW-1185">Reference proteome</keyword>
<evidence type="ECO:0000256" key="1">
    <source>
        <dbReference type="SAM" id="MobiDB-lite"/>
    </source>
</evidence>
<dbReference type="SMART" id="SM01321">
    <property type="entry name" value="Y1_Tnp"/>
    <property type="match status" value="1"/>
</dbReference>
<dbReference type="PANTHER" id="PTHR34322:SF2">
    <property type="entry name" value="TRANSPOSASE IS200-LIKE DOMAIN-CONTAINING PROTEIN"/>
    <property type="match status" value="1"/>
</dbReference>
<dbReference type="GO" id="GO:0003677">
    <property type="term" value="F:DNA binding"/>
    <property type="evidence" value="ECO:0007669"/>
    <property type="project" value="InterPro"/>
</dbReference>
<name>A0A5C6AVE6_9BACT</name>
<feature type="compositionally biased region" description="Acidic residues" evidence="1">
    <location>
        <begin position="219"/>
        <end position="231"/>
    </location>
</feature>
<dbReference type="InterPro" id="IPR002686">
    <property type="entry name" value="Transposase_17"/>
</dbReference>
<dbReference type="InterPro" id="IPR036515">
    <property type="entry name" value="Transposase_17_sf"/>
</dbReference>
<dbReference type="PANTHER" id="PTHR34322">
    <property type="entry name" value="TRANSPOSASE, Y1_TNP DOMAIN-CONTAINING"/>
    <property type="match status" value="1"/>
</dbReference>
<feature type="compositionally biased region" description="Basic and acidic residues" evidence="1">
    <location>
        <begin position="232"/>
        <end position="243"/>
    </location>
</feature>
<protein>
    <recommendedName>
        <fullName evidence="2">Transposase IS200-like domain-containing protein</fullName>
    </recommendedName>
</protein>
<feature type="domain" description="Transposase IS200-like" evidence="2">
    <location>
        <begin position="36"/>
        <end position="189"/>
    </location>
</feature>
<dbReference type="GO" id="GO:0006313">
    <property type="term" value="P:DNA transposition"/>
    <property type="evidence" value="ECO:0007669"/>
    <property type="project" value="InterPro"/>
</dbReference>
<feature type="compositionally biased region" description="Basic and acidic residues" evidence="1">
    <location>
        <begin position="203"/>
        <end position="218"/>
    </location>
</feature>
<accession>A0A5C6AVE6</accession>
<reference evidence="3 4" key="1">
    <citation type="submission" date="2019-02" db="EMBL/GenBank/DDBJ databases">
        <title>Deep-cultivation of Planctomycetes and their phenomic and genomic characterization uncovers novel biology.</title>
        <authorList>
            <person name="Wiegand S."/>
            <person name="Jogler M."/>
            <person name="Boedeker C."/>
            <person name="Pinto D."/>
            <person name="Vollmers J."/>
            <person name="Rivas-Marin E."/>
            <person name="Kohn T."/>
            <person name="Peeters S.H."/>
            <person name="Heuer A."/>
            <person name="Rast P."/>
            <person name="Oberbeckmann S."/>
            <person name="Bunk B."/>
            <person name="Jeske O."/>
            <person name="Meyerdierks A."/>
            <person name="Storesund J.E."/>
            <person name="Kallscheuer N."/>
            <person name="Luecker S."/>
            <person name="Lage O.M."/>
            <person name="Pohl T."/>
            <person name="Merkel B.J."/>
            <person name="Hornburger P."/>
            <person name="Mueller R.-W."/>
            <person name="Bruemmer F."/>
            <person name="Labrenz M."/>
            <person name="Spormann A.M."/>
            <person name="Op Den Camp H."/>
            <person name="Overmann J."/>
            <person name="Amann R."/>
            <person name="Jetten M.S.M."/>
            <person name="Mascher T."/>
            <person name="Medema M.H."/>
            <person name="Devos D.P."/>
            <person name="Kaster A.-K."/>
            <person name="Ovreas L."/>
            <person name="Rohde M."/>
            <person name="Galperin M.Y."/>
            <person name="Jogler C."/>
        </authorList>
    </citation>
    <scope>NUCLEOTIDE SEQUENCE [LARGE SCALE GENOMIC DNA]</scope>
    <source>
        <strain evidence="3 4">Pla100</strain>
    </source>
</reference>
<dbReference type="Proteomes" id="UP000316213">
    <property type="component" value="Unassembled WGS sequence"/>
</dbReference>
<dbReference type="EMBL" id="SJPM01000001">
    <property type="protein sequence ID" value="TWU03457.1"/>
    <property type="molecule type" value="Genomic_DNA"/>
</dbReference>
<gene>
    <name evidence="3" type="ORF">Pla100_03840</name>
</gene>
<sequence>MVRLARRETIDPNEIVVAHVCTRTVRRCFLMGQDETSGRNFDHRKVWIEEYLKHFARYFSIDLLGFAILSNHAHLILRTRPDVVATWSNEEVARRWMMLCPHRKNADGSPCQPTEPEIKSIAGCPVKTKEIRERLSSISWWMRLLCQRVAMRANREEDEAGRFWQDRFHATILTDEAALLACVAYVDLNPIRAAMCEKLEDSDHTSVQRRIEAQRSEDQSSEDQSSEDQSSEDQRSEAQRSEDQSSEAQCVEESNPDRETADSFLAPLSIDQQSDPVGPCVSSSAFRCSDRGFLAMSLEDYLLLLDWTARQSVDGKRGTTPVCVPPILQRLGIAQSSWCELVSDFGKLFSCVAGKPTVVDSMRTPHGHRRMYLRRRARELMTA</sequence>